<evidence type="ECO:0000256" key="1">
    <source>
        <dbReference type="SAM" id="MobiDB-lite"/>
    </source>
</evidence>
<comment type="caution">
    <text evidence="2">The sequence shown here is derived from an EMBL/GenBank/DDBJ whole genome shotgun (WGS) entry which is preliminary data.</text>
</comment>
<feature type="region of interest" description="Disordered" evidence="1">
    <location>
        <begin position="1"/>
        <end position="20"/>
    </location>
</feature>
<dbReference type="Proteomes" id="UP000265520">
    <property type="component" value="Unassembled WGS sequence"/>
</dbReference>
<organism evidence="2 3">
    <name type="scientific">Trifolium medium</name>
    <dbReference type="NCBI Taxonomy" id="97028"/>
    <lineage>
        <taxon>Eukaryota</taxon>
        <taxon>Viridiplantae</taxon>
        <taxon>Streptophyta</taxon>
        <taxon>Embryophyta</taxon>
        <taxon>Tracheophyta</taxon>
        <taxon>Spermatophyta</taxon>
        <taxon>Magnoliopsida</taxon>
        <taxon>eudicotyledons</taxon>
        <taxon>Gunneridae</taxon>
        <taxon>Pentapetalae</taxon>
        <taxon>rosids</taxon>
        <taxon>fabids</taxon>
        <taxon>Fabales</taxon>
        <taxon>Fabaceae</taxon>
        <taxon>Papilionoideae</taxon>
        <taxon>50 kb inversion clade</taxon>
        <taxon>NPAAA clade</taxon>
        <taxon>Hologalegina</taxon>
        <taxon>IRL clade</taxon>
        <taxon>Trifolieae</taxon>
        <taxon>Trifolium</taxon>
    </lineage>
</organism>
<proteinExistence type="predicted"/>
<name>A0A392VYX8_9FABA</name>
<accession>A0A392VYX8</accession>
<dbReference type="EMBL" id="LXQA011333473">
    <property type="protein sequence ID" value="MCI93604.1"/>
    <property type="molecule type" value="Genomic_DNA"/>
</dbReference>
<evidence type="ECO:0000313" key="2">
    <source>
        <dbReference type="EMBL" id="MCI93604.1"/>
    </source>
</evidence>
<dbReference type="AlphaFoldDB" id="A0A392VYX8"/>
<reference evidence="2 3" key="1">
    <citation type="journal article" date="2018" name="Front. Plant Sci.">
        <title>Red Clover (Trifolium pratense) and Zigzag Clover (T. medium) - A Picture of Genomic Similarities and Differences.</title>
        <authorList>
            <person name="Dluhosova J."/>
            <person name="Istvanek J."/>
            <person name="Nedelnik J."/>
            <person name="Repkova J."/>
        </authorList>
    </citation>
    <scope>NUCLEOTIDE SEQUENCE [LARGE SCALE GENOMIC DNA]</scope>
    <source>
        <strain evidence="3">cv. 10/8</strain>
        <tissue evidence="2">Leaf</tissue>
    </source>
</reference>
<sequence length="58" mass="6028">MAQVPAPEEAKGPEGSSWGQGFACRSSWGQTCSCQTDGGNVVAINQVEVDKSVGNIEE</sequence>
<keyword evidence="3" id="KW-1185">Reference proteome</keyword>
<feature type="non-terminal residue" evidence="2">
    <location>
        <position position="58"/>
    </location>
</feature>
<evidence type="ECO:0000313" key="3">
    <source>
        <dbReference type="Proteomes" id="UP000265520"/>
    </source>
</evidence>
<protein>
    <submittedName>
        <fullName evidence="2">Uncharacterized protein</fullName>
    </submittedName>
</protein>